<sequence length="208" mass="24562">MKKNFNTYLFKMITDILFELKECASEYNFIISERKAELIKLDNYVWKEFVEIVNSREKMYITLNELSNVMKWKLSRGKFRPLQKLLDSNSPEEVVIFSTQAFEYMKNSESFAHKDWKKAIKSLMNLKAIGVATATAILAPFFPELVPFMSDEAMIFFNIKLNYTLKTYEELRMKLIEKANELNFKTNINWNAELVGKAIWVKFNKKSI</sequence>
<dbReference type="PANTHER" id="PTHR21521:SF0">
    <property type="entry name" value="AMUN, ISOFORM A"/>
    <property type="match status" value="1"/>
</dbReference>
<dbReference type="SUPFAM" id="SSF48150">
    <property type="entry name" value="DNA-glycosylase"/>
    <property type="match status" value="1"/>
</dbReference>
<dbReference type="InterPro" id="IPR011257">
    <property type="entry name" value="DNA_glycosylase"/>
</dbReference>
<accession>A0A6C0AG24</accession>
<dbReference type="GO" id="GO:0006281">
    <property type="term" value="P:DNA repair"/>
    <property type="evidence" value="ECO:0007669"/>
    <property type="project" value="InterPro"/>
</dbReference>
<dbReference type="AlphaFoldDB" id="A0A6C0AG24"/>
<organism evidence="1">
    <name type="scientific">viral metagenome</name>
    <dbReference type="NCBI Taxonomy" id="1070528"/>
    <lineage>
        <taxon>unclassified sequences</taxon>
        <taxon>metagenomes</taxon>
        <taxon>organismal metagenomes</taxon>
    </lineage>
</organism>
<dbReference type="PANTHER" id="PTHR21521">
    <property type="entry name" value="AMUN, ISOFORM A"/>
    <property type="match status" value="1"/>
</dbReference>
<name>A0A6C0AG24_9ZZZZ</name>
<proteinExistence type="predicted"/>
<dbReference type="EMBL" id="MN740595">
    <property type="protein sequence ID" value="QHS78291.1"/>
    <property type="molecule type" value="Genomic_DNA"/>
</dbReference>
<protein>
    <submittedName>
        <fullName evidence="1">Uncharacterized protein</fullName>
    </submittedName>
</protein>
<evidence type="ECO:0000313" key="1">
    <source>
        <dbReference type="EMBL" id="QHS78291.1"/>
    </source>
</evidence>
<reference evidence="1" key="1">
    <citation type="journal article" date="2020" name="Nature">
        <title>Giant virus diversity and host interactions through global metagenomics.</title>
        <authorList>
            <person name="Schulz F."/>
            <person name="Roux S."/>
            <person name="Paez-Espino D."/>
            <person name="Jungbluth S."/>
            <person name="Walsh D.A."/>
            <person name="Denef V.J."/>
            <person name="McMahon K.D."/>
            <person name="Konstantinidis K.T."/>
            <person name="Eloe-Fadrosh E.A."/>
            <person name="Kyrpides N.C."/>
            <person name="Woyke T."/>
        </authorList>
    </citation>
    <scope>NUCLEOTIDE SEQUENCE</scope>
    <source>
        <strain evidence="1">GVMAG-S-1021933-23</strain>
    </source>
</reference>
<dbReference type="GO" id="GO:0003824">
    <property type="term" value="F:catalytic activity"/>
    <property type="evidence" value="ECO:0007669"/>
    <property type="project" value="InterPro"/>
</dbReference>